<feature type="domain" description="4Fe-4S ferredoxin-type" evidence="2">
    <location>
        <begin position="175"/>
        <end position="204"/>
    </location>
</feature>
<evidence type="ECO:0000313" key="4">
    <source>
        <dbReference type="Proteomes" id="UP000184076"/>
    </source>
</evidence>
<dbReference type="PROSITE" id="PS51379">
    <property type="entry name" value="4FE4S_FER_2"/>
    <property type="match status" value="1"/>
</dbReference>
<proteinExistence type="predicted"/>
<reference evidence="4" key="1">
    <citation type="submission" date="2016-11" db="EMBL/GenBank/DDBJ databases">
        <authorList>
            <person name="Varghese N."/>
            <person name="Submissions S."/>
        </authorList>
    </citation>
    <scope>NUCLEOTIDE SEQUENCE [LARGE SCALE GENOMIC DNA]</scope>
    <source>
        <strain evidence="4">DSM 9756</strain>
    </source>
</reference>
<sequence length="353" mass="38640">MTKLSRIVREFAEIEGACATGIVSTETLAGGPPSTDLSYVLPGARSAVVFAVPMDPAPIEPYLKKQDRLSLERAYVRANTLASGIALHLANYLTQKGYPSVPVAANNVFRPVPSGKEETCLADTYSYYPDIAHRYLAVRSGVGHMGFSGNLIIPDHGATVILASVATAADLVPTPPLPPEENYCDRCGLCLAACASGFMDFKRNTTVVLGGVEISYSKRRHYGRCDLVCSGYTGLHPSGRWSTWSPGRFPVPDRDEDLPAAYDRVQEAHGKWPASEGGRYFFFMDEKLRFSCAHCMLVCAPTKEERKRRYQLLRDSGVVVQTADGSRKAVSPEEARTILDAMPPERRALYEPV</sequence>
<keyword evidence="1" id="KW-0479">Metal-binding</keyword>
<dbReference type="STRING" id="1121391.SAMN02745206_00706"/>
<keyword evidence="1" id="KW-0408">Iron</keyword>
<gene>
    <name evidence="3" type="ORF">SAMN02745206_00706</name>
</gene>
<dbReference type="GO" id="GO:0008616">
    <property type="term" value="P:tRNA queuosine(34) biosynthetic process"/>
    <property type="evidence" value="ECO:0007669"/>
    <property type="project" value="InterPro"/>
</dbReference>
<keyword evidence="1" id="KW-0004">4Fe-4S</keyword>
<evidence type="ECO:0000313" key="3">
    <source>
        <dbReference type="EMBL" id="SHE70314.1"/>
    </source>
</evidence>
<dbReference type="InterPro" id="IPR004453">
    <property type="entry name" value="QueG"/>
</dbReference>
<organism evidence="3 4">
    <name type="scientific">Desulfacinum infernum DSM 9756</name>
    <dbReference type="NCBI Taxonomy" id="1121391"/>
    <lineage>
        <taxon>Bacteria</taxon>
        <taxon>Pseudomonadati</taxon>
        <taxon>Thermodesulfobacteriota</taxon>
        <taxon>Syntrophobacteria</taxon>
        <taxon>Syntrophobacterales</taxon>
        <taxon>Syntrophobacteraceae</taxon>
        <taxon>Desulfacinum</taxon>
    </lineage>
</organism>
<accession>A0A1M4VMP9</accession>
<dbReference type="Proteomes" id="UP000184076">
    <property type="component" value="Unassembled WGS sequence"/>
</dbReference>
<dbReference type="AlphaFoldDB" id="A0A1M4VMP9"/>
<dbReference type="InterPro" id="IPR017896">
    <property type="entry name" value="4Fe4S_Fe-S-bd"/>
</dbReference>
<keyword evidence="1" id="KW-0411">Iron-sulfur</keyword>
<dbReference type="EMBL" id="FQVB01000006">
    <property type="protein sequence ID" value="SHE70314.1"/>
    <property type="molecule type" value="Genomic_DNA"/>
</dbReference>
<keyword evidence="4" id="KW-1185">Reference proteome</keyword>
<dbReference type="PANTHER" id="PTHR30002:SF4">
    <property type="entry name" value="EPOXYQUEUOSINE REDUCTASE"/>
    <property type="match status" value="1"/>
</dbReference>
<dbReference type="PANTHER" id="PTHR30002">
    <property type="entry name" value="EPOXYQUEUOSINE REDUCTASE"/>
    <property type="match status" value="1"/>
</dbReference>
<dbReference type="RefSeq" id="WP_218588358.1">
    <property type="nucleotide sequence ID" value="NZ_FQVB01000006.1"/>
</dbReference>
<dbReference type="GO" id="GO:0052693">
    <property type="term" value="F:epoxyqueuosine reductase activity"/>
    <property type="evidence" value="ECO:0007669"/>
    <property type="project" value="TreeGrafter"/>
</dbReference>
<evidence type="ECO:0000256" key="1">
    <source>
        <dbReference type="ARBA" id="ARBA00022485"/>
    </source>
</evidence>
<dbReference type="SUPFAM" id="SSF54862">
    <property type="entry name" value="4Fe-4S ferredoxins"/>
    <property type="match status" value="1"/>
</dbReference>
<dbReference type="GO" id="GO:0051539">
    <property type="term" value="F:4 iron, 4 sulfur cluster binding"/>
    <property type="evidence" value="ECO:0007669"/>
    <property type="project" value="UniProtKB-KW"/>
</dbReference>
<evidence type="ECO:0000259" key="2">
    <source>
        <dbReference type="PROSITE" id="PS51379"/>
    </source>
</evidence>
<name>A0A1M4VMP9_9BACT</name>
<protein>
    <submittedName>
        <fullName evidence="3">Epoxyqueuosine reductase QueG (Queuosine biosynthesis)</fullName>
    </submittedName>
</protein>